<sequence>MPREWRELRHKDGIRVYTQRSKKSRDPDAPVPLLLLFGTIRGTTRWSMIQLSYSYTLDFMRLSQTHWRSLGLIPLRTGFLFQANWTLASHADAADQNSPSVATFTMAASDSTRKMWPVEFKLEYEVKLYANQLETALRVHNTFTQPIDFHALLHNYIYVDDVRNGKTKVAGLSALKYLDQVAKVNKTETQSELSITAETDNIYYNAPSPLVVSSSDRKVTIEKAGLIGSTTQKTDAVIWNPWVERSKTFKDFFGAEEYINMLAVEPGRVSEKQALPAGQTYTLQQTITVAKA</sequence>
<dbReference type="Proteomes" id="UP000433483">
    <property type="component" value="Unassembled WGS sequence"/>
</dbReference>
<dbReference type="EMBL" id="QXFX01001125">
    <property type="protein sequence ID" value="KAE9096209.1"/>
    <property type="molecule type" value="Genomic_DNA"/>
</dbReference>
<dbReference type="GO" id="GO:0030246">
    <property type="term" value="F:carbohydrate binding"/>
    <property type="evidence" value="ECO:0007669"/>
    <property type="project" value="InterPro"/>
</dbReference>
<dbReference type="EMBL" id="QXGB01000729">
    <property type="protein sequence ID" value="KAE9205773.1"/>
    <property type="molecule type" value="Genomic_DNA"/>
</dbReference>
<keyword evidence="6" id="KW-1185">Reference proteome</keyword>
<evidence type="ECO:0000313" key="2">
    <source>
        <dbReference type="EMBL" id="KAE9100019.1"/>
    </source>
</evidence>
<dbReference type="Proteomes" id="UP000488956">
    <property type="component" value="Unassembled WGS sequence"/>
</dbReference>
<evidence type="ECO:0000313" key="10">
    <source>
        <dbReference type="Proteomes" id="UP000488956"/>
    </source>
</evidence>
<evidence type="ECO:0000313" key="4">
    <source>
        <dbReference type="EMBL" id="KAE9213639.1"/>
    </source>
</evidence>
<evidence type="ECO:0008006" key="11">
    <source>
        <dbReference type="Google" id="ProtNLM"/>
    </source>
</evidence>
<dbReference type="SUPFAM" id="SSF74650">
    <property type="entry name" value="Galactose mutarotase-like"/>
    <property type="match status" value="1"/>
</dbReference>
<gene>
    <name evidence="5" type="ORF">PF001_g17439</name>
    <name evidence="4" type="ORF">PF004_g15282</name>
    <name evidence="3" type="ORF">PF005_g13263</name>
    <name evidence="2" type="ORF">PF006_g22999</name>
    <name evidence="1" type="ORF">PF010_g16428</name>
</gene>
<comment type="caution">
    <text evidence="3">The sequence shown here is derived from an EMBL/GenBank/DDBJ whole genome shotgun (WGS) entry which is preliminary data.</text>
</comment>
<evidence type="ECO:0000313" key="9">
    <source>
        <dbReference type="Proteomes" id="UP000476176"/>
    </source>
</evidence>
<accession>A0A6A3XNN3</accession>
<dbReference type="PANTHER" id="PTHR11122">
    <property type="entry name" value="APOSPORY-ASSOCIATED PROTEIN C-RELATED"/>
    <property type="match status" value="1"/>
</dbReference>
<dbReference type="InterPro" id="IPR014718">
    <property type="entry name" value="GH-type_carb-bd"/>
</dbReference>
<dbReference type="EMBL" id="QXGE01001263">
    <property type="protein sequence ID" value="KAE9295166.1"/>
    <property type="molecule type" value="Genomic_DNA"/>
</dbReference>
<dbReference type="Gene3D" id="2.70.98.10">
    <property type="match status" value="1"/>
</dbReference>
<proteinExistence type="predicted"/>
<evidence type="ECO:0000313" key="1">
    <source>
        <dbReference type="EMBL" id="KAE9096209.1"/>
    </source>
</evidence>
<evidence type="ECO:0000313" key="8">
    <source>
        <dbReference type="Proteomes" id="UP000440732"/>
    </source>
</evidence>
<evidence type="ECO:0000313" key="5">
    <source>
        <dbReference type="EMBL" id="KAE9295166.1"/>
    </source>
</evidence>
<organism evidence="3 6">
    <name type="scientific">Phytophthora fragariae</name>
    <dbReference type="NCBI Taxonomy" id="53985"/>
    <lineage>
        <taxon>Eukaryota</taxon>
        <taxon>Sar</taxon>
        <taxon>Stramenopiles</taxon>
        <taxon>Oomycota</taxon>
        <taxon>Peronosporomycetes</taxon>
        <taxon>Peronosporales</taxon>
        <taxon>Peronosporaceae</taxon>
        <taxon>Phytophthora</taxon>
    </lineage>
</organism>
<dbReference type="GO" id="GO:0047938">
    <property type="term" value="F:glucose-6-phosphate 1-epimerase activity"/>
    <property type="evidence" value="ECO:0007669"/>
    <property type="project" value="TreeGrafter"/>
</dbReference>
<dbReference type="OrthoDB" id="1659429at2759"/>
<dbReference type="Proteomes" id="UP000440732">
    <property type="component" value="Unassembled WGS sequence"/>
</dbReference>
<evidence type="ECO:0000313" key="7">
    <source>
        <dbReference type="Proteomes" id="UP000437068"/>
    </source>
</evidence>
<dbReference type="AlphaFoldDB" id="A0A6A3XNN3"/>
<dbReference type="Pfam" id="PF01263">
    <property type="entry name" value="Aldose_epim"/>
    <property type="match status" value="1"/>
</dbReference>
<dbReference type="EMBL" id="QXGC01001016">
    <property type="protein sequence ID" value="KAE9213639.1"/>
    <property type="molecule type" value="Genomic_DNA"/>
</dbReference>
<dbReference type="Proteomes" id="UP000437068">
    <property type="component" value="Unassembled WGS sequence"/>
</dbReference>
<dbReference type="PANTHER" id="PTHR11122:SF13">
    <property type="entry name" value="GLUCOSE-6-PHOSPHATE 1-EPIMERASE"/>
    <property type="match status" value="1"/>
</dbReference>
<dbReference type="InterPro" id="IPR011013">
    <property type="entry name" value="Gal_mutarotase_sf_dom"/>
</dbReference>
<evidence type="ECO:0000313" key="3">
    <source>
        <dbReference type="EMBL" id="KAE9205773.1"/>
    </source>
</evidence>
<protein>
    <recommendedName>
        <fullName evidence="11">Glucose-6-phosphate 1-epimerase</fullName>
    </recommendedName>
</protein>
<evidence type="ECO:0000313" key="6">
    <source>
        <dbReference type="Proteomes" id="UP000433483"/>
    </source>
</evidence>
<dbReference type="EMBL" id="QXGA01002309">
    <property type="protein sequence ID" value="KAE9100019.1"/>
    <property type="molecule type" value="Genomic_DNA"/>
</dbReference>
<reference evidence="6 7" key="1">
    <citation type="submission" date="2018-08" db="EMBL/GenBank/DDBJ databases">
        <title>Genomic investigation of the strawberry pathogen Phytophthora fragariae indicates pathogenicity is determined by transcriptional variation in three key races.</title>
        <authorList>
            <person name="Adams T.M."/>
            <person name="Armitage A.D."/>
            <person name="Sobczyk M.K."/>
            <person name="Bates H.J."/>
            <person name="Dunwell J.M."/>
            <person name="Nellist C.F."/>
            <person name="Harrison R.J."/>
        </authorList>
    </citation>
    <scope>NUCLEOTIDE SEQUENCE [LARGE SCALE GENOMIC DNA]</scope>
    <source>
        <strain evidence="5 7">A4</strain>
        <strain evidence="4 9">BC-23</strain>
        <strain evidence="3 6">NOV-27</strain>
        <strain evidence="2 8">NOV-5</strain>
        <strain evidence="1 10">ONT-3</strain>
    </source>
</reference>
<dbReference type="Proteomes" id="UP000476176">
    <property type="component" value="Unassembled WGS sequence"/>
</dbReference>
<name>A0A6A3XNN3_9STRA</name>
<dbReference type="GO" id="GO:0005975">
    <property type="term" value="P:carbohydrate metabolic process"/>
    <property type="evidence" value="ECO:0007669"/>
    <property type="project" value="InterPro"/>
</dbReference>
<dbReference type="InterPro" id="IPR008183">
    <property type="entry name" value="Aldose_1/G6P_1-epimerase"/>
</dbReference>
<dbReference type="GO" id="GO:0005737">
    <property type="term" value="C:cytoplasm"/>
    <property type="evidence" value="ECO:0007669"/>
    <property type="project" value="TreeGrafter"/>
</dbReference>